<dbReference type="Pfam" id="PF00023">
    <property type="entry name" value="Ank"/>
    <property type="match status" value="1"/>
</dbReference>
<keyword evidence="2 3" id="KW-0040">ANK repeat</keyword>
<proteinExistence type="predicted"/>
<reference evidence="5" key="1">
    <citation type="journal article" date="2019" name="Int. J. Syst. Evol. Microbiol.">
        <title>The Global Catalogue of Microorganisms (GCM) 10K type strain sequencing project: providing services to taxonomists for standard genome sequencing and annotation.</title>
        <authorList>
            <consortium name="The Broad Institute Genomics Platform"/>
            <consortium name="The Broad Institute Genome Sequencing Center for Infectious Disease"/>
            <person name="Wu L."/>
            <person name="Ma J."/>
        </authorList>
    </citation>
    <scope>NUCLEOTIDE SEQUENCE [LARGE SCALE GENOMIC DNA]</scope>
    <source>
        <strain evidence="5">JCM 3389</strain>
    </source>
</reference>
<dbReference type="InterPro" id="IPR002110">
    <property type="entry name" value="Ankyrin_rpt"/>
</dbReference>
<organism evidence="4 5">
    <name type="scientific">Flagellimonas iocasae</name>
    <dbReference type="NCBI Taxonomy" id="2055905"/>
    <lineage>
        <taxon>Bacteria</taxon>
        <taxon>Pseudomonadati</taxon>
        <taxon>Bacteroidota</taxon>
        <taxon>Flavobacteriia</taxon>
        <taxon>Flavobacteriales</taxon>
        <taxon>Flavobacteriaceae</taxon>
        <taxon>Flagellimonas</taxon>
    </lineage>
</organism>
<gene>
    <name evidence="4" type="ORF">ACFSJE_10885</name>
</gene>
<dbReference type="Proteomes" id="UP001597342">
    <property type="component" value="Unassembled WGS sequence"/>
</dbReference>
<evidence type="ECO:0000313" key="4">
    <source>
        <dbReference type="EMBL" id="MFD2100282.1"/>
    </source>
</evidence>
<dbReference type="Pfam" id="PF12796">
    <property type="entry name" value="Ank_2"/>
    <property type="match status" value="1"/>
</dbReference>
<dbReference type="PANTHER" id="PTHR24198">
    <property type="entry name" value="ANKYRIN REPEAT AND PROTEIN KINASE DOMAIN-CONTAINING PROTEIN"/>
    <property type="match status" value="1"/>
</dbReference>
<dbReference type="PROSITE" id="PS50297">
    <property type="entry name" value="ANK_REP_REGION"/>
    <property type="match status" value="2"/>
</dbReference>
<evidence type="ECO:0000256" key="1">
    <source>
        <dbReference type="ARBA" id="ARBA00022737"/>
    </source>
</evidence>
<keyword evidence="5" id="KW-1185">Reference proteome</keyword>
<dbReference type="PANTHER" id="PTHR24198:SF165">
    <property type="entry name" value="ANKYRIN REPEAT-CONTAINING PROTEIN-RELATED"/>
    <property type="match status" value="1"/>
</dbReference>
<evidence type="ECO:0000256" key="3">
    <source>
        <dbReference type="PROSITE-ProRule" id="PRU00023"/>
    </source>
</evidence>
<dbReference type="EMBL" id="JBHUHU010000003">
    <property type="protein sequence ID" value="MFD2100282.1"/>
    <property type="molecule type" value="Genomic_DNA"/>
</dbReference>
<feature type="repeat" description="ANK" evidence="3">
    <location>
        <begin position="96"/>
        <end position="128"/>
    </location>
</feature>
<feature type="repeat" description="ANK" evidence="3">
    <location>
        <begin position="131"/>
        <end position="163"/>
    </location>
</feature>
<dbReference type="SMART" id="SM00248">
    <property type="entry name" value="ANK"/>
    <property type="match status" value="3"/>
</dbReference>
<accession>A0ABW4XXW8</accession>
<sequence>MDKLIELLKTHIQNRDPEKTLTLIKEHPEVINLEDENGSSGFMLLAYSGFKEAFTKAVLLKTSFSFHEAIVSGKKEIVAQYLDESSADWANTHSKDGFAPLSLAAFFDQTDIALLLLDKGADPNLAATNPTKVNALHSAVAKENHKLCKILLEKGVNVNTVQMQNVTALHSAVHRGNLEITKLLIENGADPSLKMDNGDTPLSIANREGHGLVAAYLKEHQN</sequence>
<comment type="caution">
    <text evidence="4">The sequence shown here is derived from an EMBL/GenBank/DDBJ whole genome shotgun (WGS) entry which is preliminary data.</text>
</comment>
<dbReference type="RefSeq" id="WP_379831001.1">
    <property type="nucleotide sequence ID" value="NZ_JBHUHU010000003.1"/>
</dbReference>
<evidence type="ECO:0000313" key="5">
    <source>
        <dbReference type="Proteomes" id="UP001597342"/>
    </source>
</evidence>
<keyword evidence="1" id="KW-0677">Repeat</keyword>
<feature type="repeat" description="ANK" evidence="3">
    <location>
        <begin position="164"/>
        <end position="196"/>
    </location>
</feature>
<evidence type="ECO:0000256" key="2">
    <source>
        <dbReference type="ARBA" id="ARBA00023043"/>
    </source>
</evidence>
<protein>
    <submittedName>
        <fullName evidence="4">Ankyrin repeat domain-containing protein</fullName>
    </submittedName>
</protein>
<dbReference type="Gene3D" id="1.25.40.20">
    <property type="entry name" value="Ankyrin repeat-containing domain"/>
    <property type="match status" value="1"/>
</dbReference>
<dbReference type="InterPro" id="IPR036770">
    <property type="entry name" value="Ankyrin_rpt-contain_sf"/>
</dbReference>
<name>A0ABW4XXW8_9FLAO</name>
<dbReference type="PROSITE" id="PS50088">
    <property type="entry name" value="ANK_REPEAT"/>
    <property type="match status" value="3"/>
</dbReference>
<dbReference type="SUPFAM" id="SSF48403">
    <property type="entry name" value="Ankyrin repeat"/>
    <property type="match status" value="1"/>
</dbReference>